<dbReference type="PANTHER" id="PTHR48258:SF9">
    <property type="entry name" value="OS01G0348150 PROTEIN"/>
    <property type="match status" value="1"/>
</dbReference>
<gene>
    <name evidence="2" type="ORF">KK1_038597</name>
</gene>
<evidence type="ECO:0000313" key="2">
    <source>
        <dbReference type="EMBL" id="KYP40078.1"/>
    </source>
</evidence>
<dbReference type="Gramene" id="C.cajan_39424.t">
    <property type="protein sequence ID" value="C.cajan_39424.t"/>
    <property type="gene ID" value="C.cajan_39424"/>
</dbReference>
<evidence type="ECO:0000313" key="3">
    <source>
        <dbReference type="Proteomes" id="UP000075243"/>
    </source>
</evidence>
<sequence>MLLKDNTLSDCHSEAKKVLCPMGLQYKKIHACPNDCILYRKEFETVHKCPRCGVSQYKVKDGGGNNDEDIADKGPPAKMLWYLPIISRFKQLFANAMNLTWHGNKRNCDGLLHHPADSPQKEKMSFCRCLGGVKVPQGYSSNVKSLVSLSDLKLVGLKSHDCHVLMQQLLPVAIRDIFPNNVRSVLTRFCFFFNAICAKVIDPDKLDELENEAIIILCELEMYFPPAFFDIMIHLIVHLVREIKLCGLVYLRWMYPVERYMKIQYILNNTDEVLPYISEHQTVLKKNNPRMNEKSLVNEHNKTFLKWFKEKVFSDDSASETLKCLANEPKYNVYTYTGYDINKFSFYTKSQDDNSTMQNSGVTLQAQSMHFSSRNDKNPVVASTSYYGVIEEIWEINYTKFKVPIFKCKWVDINTGVRTNLTF</sequence>
<dbReference type="OMA" id="CHSEAKK"/>
<name>A0A151RBT9_CAJCA</name>
<dbReference type="EMBL" id="KQ483860">
    <property type="protein sequence ID" value="KYP40078.1"/>
    <property type="molecule type" value="Genomic_DNA"/>
</dbReference>
<dbReference type="InterPro" id="IPR025452">
    <property type="entry name" value="DUF4218"/>
</dbReference>
<accession>A0A151RBT9</accession>
<dbReference type="AlphaFoldDB" id="A0A151RBT9"/>
<dbReference type="Pfam" id="PF13960">
    <property type="entry name" value="DUF4218"/>
    <property type="match status" value="1"/>
</dbReference>
<keyword evidence="3" id="KW-1185">Reference proteome</keyword>
<reference evidence="2" key="1">
    <citation type="journal article" date="2012" name="Nat. Biotechnol.">
        <title>Draft genome sequence of pigeonpea (Cajanus cajan), an orphan legume crop of resource-poor farmers.</title>
        <authorList>
            <person name="Varshney R.K."/>
            <person name="Chen W."/>
            <person name="Li Y."/>
            <person name="Bharti A.K."/>
            <person name="Saxena R.K."/>
            <person name="Schlueter J.A."/>
            <person name="Donoghue M.T."/>
            <person name="Azam S."/>
            <person name="Fan G."/>
            <person name="Whaley A.M."/>
            <person name="Farmer A.D."/>
            <person name="Sheridan J."/>
            <person name="Iwata A."/>
            <person name="Tuteja R."/>
            <person name="Penmetsa R.V."/>
            <person name="Wu W."/>
            <person name="Upadhyaya H.D."/>
            <person name="Yang S.P."/>
            <person name="Shah T."/>
            <person name="Saxena K.B."/>
            <person name="Michael T."/>
            <person name="McCombie W.R."/>
            <person name="Yang B."/>
            <person name="Zhang G."/>
            <person name="Yang H."/>
            <person name="Wang J."/>
            <person name="Spillane C."/>
            <person name="Cook D.R."/>
            <person name="May G.D."/>
            <person name="Xu X."/>
            <person name="Jackson S.A."/>
        </authorList>
    </citation>
    <scope>NUCLEOTIDE SEQUENCE [LARGE SCALE GENOMIC DNA]</scope>
</reference>
<organism evidence="2 3">
    <name type="scientific">Cajanus cajan</name>
    <name type="common">Pigeon pea</name>
    <name type="synonym">Cajanus indicus</name>
    <dbReference type="NCBI Taxonomy" id="3821"/>
    <lineage>
        <taxon>Eukaryota</taxon>
        <taxon>Viridiplantae</taxon>
        <taxon>Streptophyta</taxon>
        <taxon>Embryophyta</taxon>
        <taxon>Tracheophyta</taxon>
        <taxon>Spermatophyta</taxon>
        <taxon>Magnoliopsida</taxon>
        <taxon>eudicotyledons</taxon>
        <taxon>Gunneridae</taxon>
        <taxon>Pentapetalae</taxon>
        <taxon>rosids</taxon>
        <taxon>fabids</taxon>
        <taxon>Fabales</taxon>
        <taxon>Fabaceae</taxon>
        <taxon>Papilionoideae</taxon>
        <taxon>50 kb inversion clade</taxon>
        <taxon>NPAAA clade</taxon>
        <taxon>indigoferoid/millettioid clade</taxon>
        <taxon>Phaseoleae</taxon>
        <taxon>Cajanus</taxon>
    </lineage>
</organism>
<feature type="domain" description="DUF4218" evidence="1">
    <location>
        <begin position="196"/>
        <end position="279"/>
    </location>
</feature>
<protein>
    <recommendedName>
        <fullName evidence="1">DUF4218 domain-containing protein</fullName>
    </recommendedName>
</protein>
<proteinExistence type="predicted"/>
<dbReference type="PANTHER" id="PTHR48258">
    <property type="entry name" value="DUF4218 DOMAIN-CONTAINING PROTEIN-RELATED"/>
    <property type="match status" value="1"/>
</dbReference>
<evidence type="ECO:0000259" key="1">
    <source>
        <dbReference type="Pfam" id="PF13960"/>
    </source>
</evidence>
<dbReference type="Proteomes" id="UP000075243">
    <property type="component" value="Unassembled WGS sequence"/>
</dbReference>